<feature type="transmembrane region" description="Helical" evidence="5">
    <location>
        <begin position="364"/>
        <end position="385"/>
    </location>
</feature>
<dbReference type="RefSeq" id="WP_015599891.1">
    <property type="nucleotide sequence ID" value="NC_021172.1"/>
</dbReference>
<dbReference type="HOGENOM" id="CLU_024619_1_0_5"/>
<keyword evidence="3 5" id="KW-1133">Transmembrane helix</keyword>
<accession>N0BCA8</accession>
<name>N0BCA8_9HYPH</name>
<dbReference type="SUPFAM" id="SSF52096">
    <property type="entry name" value="ClpP/crotonase"/>
    <property type="match status" value="1"/>
</dbReference>
<evidence type="ECO:0000259" key="9">
    <source>
        <dbReference type="Pfam" id="PF25145"/>
    </source>
</evidence>
<reference evidence="10 11" key="1">
    <citation type="journal article" date="2013" name="Genome Announc.">
        <title>Genome sequences for three denitrifying bacterial strains isolated from a uranium- and nitrate-contaminated subsurface environment.</title>
        <authorList>
            <person name="Venkatramanan R."/>
            <person name="Prakash O."/>
            <person name="Woyke T."/>
            <person name="Chain P."/>
            <person name="Goodwin L.A."/>
            <person name="Watson D."/>
            <person name="Brooks S."/>
            <person name="Kostka J.E."/>
            <person name="Green S.J."/>
        </authorList>
    </citation>
    <scope>NUCLEOTIDE SEQUENCE [LARGE SCALE GENOMIC DNA]</scope>
    <source>
        <strain evidence="10 11">1NES1</strain>
    </source>
</reference>
<keyword evidence="11" id="KW-1185">Reference proteome</keyword>
<evidence type="ECO:0000256" key="4">
    <source>
        <dbReference type="ARBA" id="ARBA00023136"/>
    </source>
</evidence>
<sequence>MKFRAPLLVAAGLAAAVAAFSPPVAADKAGSVKLAFEIDIDGAIGPATARYVKEALATAGERSAEVVILRLNTPGGLVTSMREIIADVLSSPIPVVGYVAPSGAHAASAGTYILYATHIAAMAPGTNLGAATPVEIGAPIPGLPGQPDKGDKGTVPAAPPDAMTAKMTNDAVAFIRSLAELRGRNADWAEKAVREAASLSANAALQAGVIDLIAGDTAELLAKIDGRTVTVVGGAPRSLATRGLVVETFQPDWLVRLLSVITDPNVAVILLLIGVYGLIFEFTSPGAVAPGVIGTIALLLGLYALNLLPIDYAGLALMLLGLILLTIEAFNPTIVIGLGGLAAFLLGTAMLLKVEAPGFRLSPAMIDLTAVLIFILVIFVGQALWRVRRRPPRVGGEAMHGLPAEILDWRAGAGHVRANGERWQARGDEPFTPGEMVEVATIDGLTLMVRRRTDPTATQGEPR</sequence>
<dbReference type="KEGG" id="hdt:HYPDE_41043"/>
<protein>
    <submittedName>
        <fullName evidence="10">Nodulation efficiency protein D</fullName>
    </submittedName>
</protein>
<organism evidence="10 11">
    <name type="scientific">Hyphomicrobium denitrificans 1NES1</name>
    <dbReference type="NCBI Taxonomy" id="670307"/>
    <lineage>
        <taxon>Bacteria</taxon>
        <taxon>Pseudomonadati</taxon>
        <taxon>Pseudomonadota</taxon>
        <taxon>Alphaproteobacteria</taxon>
        <taxon>Hyphomicrobiales</taxon>
        <taxon>Hyphomicrobiaceae</taxon>
        <taxon>Hyphomicrobium</taxon>
    </lineage>
</organism>
<evidence type="ECO:0000256" key="5">
    <source>
        <dbReference type="SAM" id="Phobius"/>
    </source>
</evidence>
<dbReference type="InterPro" id="IPR056739">
    <property type="entry name" value="NfeD_membrane"/>
</dbReference>
<dbReference type="Proteomes" id="UP000005952">
    <property type="component" value="Chromosome"/>
</dbReference>
<keyword evidence="6" id="KW-0732">Signal</keyword>
<evidence type="ECO:0000256" key="3">
    <source>
        <dbReference type="ARBA" id="ARBA00022989"/>
    </source>
</evidence>
<evidence type="ECO:0000313" key="10">
    <source>
        <dbReference type="EMBL" id="AGK59877.1"/>
    </source>
</evidence>
<comment type="subcellular location">
    <subcellularLocation>
        <location evidence="1">Membrane</location>
        <topology evidence="1">Multi-pass membrane protein</topology>
    </subcellularLocation>
</comment>
<dbReference type="FunFam" id="3.90.226.10:FF:000089">
    <property type="entry name" value="Membrane-bound serine protease"/>
    <property type="match status" value="1"/>
</dbReference>
<feature type="chain" id="PRO_5004105247" evidence="6">
    <location>
        <begin position="26"/>
        <end position="463"/>
    </location>
</feature>
<feature type="transmembrane region" description="Helical" evidence="5">
    <location>
        <begin position="334"/>
        <end position="352"/>
    </location>
</feature>
<dbReference type="SUPFAM" id="SSF141322">
    <property type="entry name" value="NfeD domain-like"/>
    <property type="match status" value="1"/>
</dbReference>
<dbReference type="EMBL" id="CP005587">
    <property type="protein sequence ID" value="AGK59877.1"/>
    <property type="molecule type" value="Genomic_DNA"/>
</dbReference>
<dbReference type="Pfam" id="PF25145">
    <property type="entry name" value="NfeD1b_N"/>
    <property type="match status" value="1"/>
</dbReference>
<dbReference type="Gene3D" id="3.90.226.10">
    <property type="entry name" value="2-enoyl-CoA Hydratase, Chain A, domain 1"/>
    <property type="match status" value="1"/>
</dbReference>
<dbReference type="eggNOG" id="COG1030">
    <property type="taxonomic scope" value="Bacteria"/>
</dbReference>
<dbReference type="Pfam" id="PF24961">
    <property type="entry name" value="NfeD_membrane"/>
    <property type="match status" value="1"/>
</dbReference>
<dbReference type="Gene3D" id="2.40.50.140">
    <property type="entry name" value="Nucleic acid-binding proteins"/>
    <property type="match status" value="1"/>
</dbReference>
<gene>
    <name evidence="10" type="ORF">HYPDE_41043</name>
</gene>
<dbReference type="InterPro" id="IPR029045">
    <property type="entry name" value="ClpP/crotonase-like_dom_sf"/>
</dbReference>
<evidence type="ECO:0000256" key="2">
    <source>
        <dbReference type="ARBA" id="ARBA00022692"/>
    </source>
</evidence>
<feature type="domain" description="NfeD integral membrane" evidence="8">
    <location>
        <begin position="265"/>
        <end position="379"/>
    </location>
</feature>
<feature type="transmembrane region" description="Helical" evidence="5">
    <location>
        <begin position="310"/>
        <end position="327"/>
    </location>
</feature>
<proteinExistence type="predicted"/>
<keyword evidence="4 5" id="KW-0472">Membrane</keyword>
<feature type="domain" description="NfeD1b N-terminal" evidence="9">
    <location>
        <begin position="38"/>
        <end position="135"/>
    </location>
</feature>
<dbReference type="InterPro" id="IPR012340">
    <property type="entry name" value="NA-bd_OB-fold"/>
</dbReference>
<dbReference type="GO" id="GO:0016020">
    <property type="term" value="C:membrane"/>
    <property type="evidence" value="ECO:0007669"/>
    <property type="project" value="UniProtKB-SubCell"/>
</dbReference>
<feature type="transmembrane region" description="Helical" evidence="5">
    <location>
        <begin position="253"/>
        <end position="279"/>
    </location>
</feature>
<dbReference type="PANTHER" id="PTHR33507:SF4">
    <property type="entry name" value="NODULATION COMPETITIVENESS PROTEIN NFED"/>
    <property type="match status" value="1"/>
</dbReference>
<dbReference type="Pfam" id="PF01957">
    <property type="entry name" value="NfeD"/>
    <property type="match status" value="1"/>
</dbReference>
<dbReference type="AlphaFoldDB" id="N0BCA8"/>
<evidence type="ECO:0000259" key="8">
    <source>
        <dbReference type="Pfam" id="PF24961"/>
    </source>
</evidence>
<feature type="signal peptide" evidence="6">
    <location>
        <begin position="1"/>
        <end position="25"/>
    </location>
</feature>
<evidence type="ECO:0000256" key="1">
    <source>
        <dbReference type="ARBA" id="ARBA00004141"/>
    </source>
</evidence>
<keyword evidence="2 5" id="KW-0812">Transmembrane</keyword>
<dbReference type="InterPro" id="IPR056738">
    <property type="entry name" value="NfeD1b_N"/>
</dbReference>
<dbReference type="InterPro" id="IPR052165">
    <property type="entry name" value="Membrane_assoc_protease"/>
</dbReference>
<evidence type="ECO:0000256" key="6">
    <source>
        <dbReference type="SAM" id="SignalP"/>
    </source>
</evidence>
<dbReference type="OrthoDB" id="5289056at2"/>
<dbReference type="InterPro" id="IPR002810">
    <property type="entry name" value="NfeD-like_C"/>
</dbReference>
<feature type="domain" description="NfeD-like C-terminal" evidence="7">
    <location>
        <begin position="397"/>
        <end position="451"/>
    </location>
</feature>
<dbReference type="CDD" id="cd07020">
    <property type="entry name" value="Clp_protease_NfeD_1"/>
    <property type="match status" value="1"/>
</dbReference>
<evidence type="ECO:0000259" key="7">
    <source>
        <dbReference type="Pfam" id="PF01957"/>
    </source>
</evidence>
<evidence type="ECO:0000313" key="11">
    <source>
        <dbReference type="Proteomes" id="UP000005952"/>
    </source>
</evidence>
<dbReference type="STRING" id="670307.HYPDE_41043"/>
<dbReference type="PANTHER" id="PTHR33507">
    <property type="entry name" value="INNER MEMBRANE PROTEIN YBBJ"/>
    <property type="match status" value="1"/>
</dbReference>